<keyword evidence="1" id="KW-0472">Membrane</keyword>
<proteinExistence type="predicted"/>
<gene>
    <name evidence="2" type="ORF">E2R59_06515</name>
</gene>
<dbReference type="Proteomes" id="UP000295163">
    <property type="component" value="Unassembled WGS sequence"/>
</dbReference>
<keyword evidence="1" id="KW-1133">Transmembrane helix</keyword>
<dbReference type="RefSeq" id="WP_133409791.1">
    <property type="nucleotide sequence ID" value="NZ_SMZT01000002.1"/>
</dbReference>
<evidence type="ECO:0000256" key="1">
    <source>
        <dbReference type="SAM" id="Phobius"/>
    </source>
</evidence>
<feature type="transmembrane region" description="Helical" evidence="1">
    <location>
        <begin position="62"/>
        <end position="82"/>
    </location>
</feature>
<accession>A0A4R5YIK2</accession>
<keyword evidence="1" id="KW-0812">Transmembrane</keyword>
<dbReference type="EMBL" id="SMZT01000002">
    <property type="protein sequence ID" value="TDL44715.1"/>
    <property type="molecule type" value="Genomic_DNA"/>
</dbReference>
<evidence type="ECO:0008006" key="4">
    <source>
        <dbReference type="Google" id="ProtNLM"/>
    </source>
</evidence>
<reference evidence="2 3" key="1">
    <citation type="submission" date="2019-03" db="EMBL/GenBank/DDBJ databases">
        <title>Genome Sequencing and Assembly of Various Microbes Isolated from Partially Reclaimed Soil and Acid Mine Drainage (AMD) Site.</title>
        <authorList>
            <person name="Steinbock B."/>
            <person name="Bechtold R."/>
            <person name="Sevigny J.L."/>
            <person name="Thomas D."/>
            <person name="Cuthill L.R."/>
            <person name="Aveiro Johannsen E.J."/>
            <person name="Thomas K."/>
            <person name="Ghosh A."/>
        </authorList>
    </citation>
    <scope>NUCLEOTIDE SEQUENCE [LARGE SCALE GENOMIC DNA]</scope>
    <source>
        <strain evidence="2 3">S-A3</strain>
    </source>
</reference>
<name>A0A4R5YIK2_KOCRO</name>
<protein>
    <recommendedName>
        <fullName evidence="4">Alkaline shock response membrane anchor protein AmaP</fullName>
    </recommendedName>
</protein>
<dbReference type="GeneID" id="64347061"/>
<evidence type="ECO:0000313" key="2">
    <source>
        <dbReference type="EMBL" id="TDL44715.1"/>
    </source>
</evidence>
<evidence type="ECO:0000313" key="3">
    <source>
        <dbReference type="Proteomes" id="UP000295163"/>
    </source>
</evidence>
<dbReference type="AlphaFoldDB" id="A0A4R5YIK2"/>
<organism evidence="2 3">
    <name type="scientific">Kocuria rosea</name>
    <name type="common">Deinococcus erythromyxa</name>
    <name type="synonym">Micrococcus rubens</name>
    <dbReference type="NCBI Taxonomy" id="1275"/>
    <lineage>
        <taxon>Bacteria</taxon>
        <taxon>Bacillati</taxon>
        <taxon>Actinomycetota</taxon>
        <taxon>Actinomycetes</taxon>
        <taxon>Micrococcales</taxon>
        <taxon>Micrococcaceae</taxon>
        <taxon>Kocuria</taxon>
    </lineage>
</organism>
<sequence length="212" mass="22282">MRTVSGTRNRSLLTVLGLVLTLAGVWLVLLATGTAERLQGVGALAPAEGAAVGDLLGPVDQVLLPMGIALIVLVGLVALWWLAHQVPTRDRPVDYRLQDDDDHGVVSIAPSVIAAAVQAQCEELPDVKRATVELAGSARDPELLLDLTLTPGASVDRVLEQVYGTVVLDVAVALEVELAHVAVRLDVARAAPRDTQVAVQGTRPRAEKTAAH</sequence>
<comment type="caution">
    <text evidence="2">The sequence shown here is derived from an EMBL/GenBank/DDBJ whole genome shotgun (WGS) entry which is preliminary data.</text>
</comment>